<proteinExistence type="predicted"/>
<feature type="coiled-coil region" evidence="1">
    <location>
        <begin position="345"/>
        <end position="375"/>
    </location>
</feature>
<organism evidence="2">
    <name type="scientific">gut metagenome</name>
    <dbReference type="NCBI Taxonomy" id="749906"/>
    <lineage>
        <taxon>unclassified sequences</taxon>
        <taxon>metagenomes</taxon>
        <taxon>organismal metagenomes</taxon>
    </lineage>
</organism>
<accession>J9F9G5</accession>
<reference evidence="2" key="1">
    <citation type="journal article" date="2012" name="PLoS ONE">
        <title>Gene sets for utilization of primary and secondary nutrition supplies in the distal gut of endangered iberian lynx.</title>
        <authorList>
            <person name="Alcaide M."/>
            <person name="Messina E."/>
            <person name="Richter M."/>
            <person name="Bargiela R."/>
            <person name="Peplies J."/>
            <person name="Huws S.A."/>
            <person name="Newbold C.J."/>
            <person name="Golyshin P.N."/>
            <person name="Simon M.A."/>
            <person name="Lopez G."/>
            <person name="Yakimov M.M."/>
            <person name="Ferrer M."/>
        </authorList>
    </citation>
    <scope>NUCLEOTIDE SEQUENCE</scope>
</reference>
<evidence type="ECO:0000313" key="2">
    <source>
        <dbReference type="EMBL" id="EJW91063.1"/>
    </source>
</evidence>
<dbReference type="EMBL" id="AMCI01008422">
    <property type="protein sequence ID" value="EJW91063.1"/>
    <property type="molecule type" value="Genomic_DNA"/>
</dbReference>
<keyword evidence="1" id="KW-0175">Coiled coil</keyword>
<evidence type="ECO:0000256" key="1">
    <source>
        <dbReference type="SAM" id="Coils"/>
    </source>
</evidence>
<protein>
    <submittedName>
        <fullName evidence="2">Uncharacterized protein</fullName>
    </submittedName>
</protein>
<sequence length="411" mass="47463">MLSCVQFPLWGQRSGNRKAVKKDNVTVEALMDQYRFTEAIERLEADIAQANRRKKPTESLEATLEKARSFSVMLSATEKVYFIDSMVVDKQKFLSAMHFGEDCGFFDKASALVPESVKTRKLGEVAYRNELANKIYFSQQADGISGLFVTERAGDSWSRPKALSGIAHDGAVQDYPYVMSDGVTLYYADQREDGVGGYDIYVTRYNAEKDEFLKAENIGMPFNSPANDYMYVIDEVNRLGWFVSDRYQPEGKVCIYVFQPNESRQVYDAMAMGEDWLREVARLTSIRHCMLNKTALAKAKSRLQQIIDSEPDRNSNRNANRFLISDDKVYTSLLQFKSKEAQRLAIEWSKEKESLDHEEERLERLRKNFDVTEATATERQRLMEQENLVYTKREVVNDLAKKMRRAELQRK</sequence>
<name>J9F9G5_9ZZZZ</name>
<comment type="caution">
    <text evidence="2">The sequence shown here is derived from an EMBL/GenBank/DDBJ whole genome shotgun (WGS) entry which is preliminary data.</text>
</comment>
<dbReference type="AlphaFoldDB" id="J9F9G5"/>
<gene>
    <name evidence="2" type="ORF">EVA_20832</name>
</gene>